<evidence type="ECO:0000313" key="3">
    <source>
        <dbReference type="Proteomes" id="UP000015101"/>
    </source>
</evidence>
<dbReference type="InParanoid" id="T1FHM9"/>
<accession>T1FHM9</accession>
<dbReference type="KEGG" id="hro:HELRODRAFT_182042"/>
<dbReference type="EMBL" id="AMQM01007946">
    <property type="status" value="NOT_ANNOTATED_CDS"/>
    <property type="molecule type" value="Genomic_DNA"/>
</dbReference>
<gene>
    <name evidence="2" type="primary">20208328</name>
    <name evidence="1" type="ORF">HELRODRAFT_182042</name>
</gene>
<reference evidence="1 3" key="2">
    <citation type="journal article" date="2013" name="Nature">
        <title>Insights into bilaterian evolution from three spiralian genomes.</title>
        <authorList>
            <person name="Simakov O."/>
            <person name="Marletaz F."/>
            <person name="Cho S.J."/>
            <person name="Edsinger-Gonzales E."/>
            <person name="Havlak P."/>
            <person name="Hellsten U."/>
            <person name="Kuo D.H."/>
            <person name="Larsson T."/>
            <person name="Lv J."/>
            <person name="Arendt D."/>
            <person name="Savage R."/>
            <person name="Osoegawa K."/>
            <person name="de Jong P."/>
            <person name="Grimwood J."/>
            <person name="Chapman J.A."/>
            <person name="Shapiro H."/>
            <person name="Aerts A."/>
            <person name="Otillar R.P."/>
            <person name="Terry A.Y."/>
            <person name="Boore J.L."/>
            <person name="Grigoriev I.V."/>
            <person name="Lindberg D.R."/>
            <person name="Seaver E.C."/>
            <person name="Weisblat D.A."/>
            <person name="Putnam N.H."/>
            <person name="Rokhsar D.S."/>
        </authorList>
    </citation>
    <scope>NUCLEOTIDE SEQUENCE</scope>
</reference>
<dbReference type="EnsemblMetazoa" id="HelroT182042">
    <property type="protein sequence ID" value="HelroP182042"/>
    <property type="gene ID" value="HelroG182042"/>
</dbReference>
<dbReference type="EMBL" id="KB097694">
    <property type="protein sequence ID" value="ESN91864.1"/>
    <property type="molecule type" value="Genomic_DNA"/>
</dbReference>
<dbReference type="GeneID" id="20208328"/>
<dbReference type="PANTHER" id="PTHR12766">
    <property type="entry name" value="DEATH DOMAIN-ASSOCIATED PROTEIN 6 DAXX"/>
    <property type="match status" value="1"/>
</dbReference>
<sequence>MVYYPVPWLSVNLCARRENEGELSTIVPLTIYYRLVKAPLSFLMRIFCFSIPRAVFQQQSRGGLAPVLEDNAGNGRHSSFCLCRMDDVFLISDQIHSIDVCQMMVSAMEVHPY</sequence>
<dbReference type="HOGENOM" id="CLU_2136186_0_0_1"/>
<name>T1FHM9_HELRO</name>
<dbReference type="AlphaFoldDB" id="T1FHM9"/>
<dbReference type="RefSeq" id="XP_009030047.1">
    <property type="nucleotide sequence ID" value="XM_009031799.1"/>
</dbReference>
<dbReference type="OrthoDB" id="413520at2759"/>
<evidence type="ECO:0000313" key="2">
    <source>
        <dbReference type="EnsemblMetazoa" id="HelroP182042"/>
    </source>
</evidence>
<organism evidence="2 3">
    <name type="scientific">Helobdella robusta</name>
    <name type="common">Californian leech</name>
    <dbReference type="NCBI Taxonomy" id="6412"/>
    <lineage>
        <taxon>Eukaryota</taxon>
        <taxon>Metazoa</taxon>
        <taxon>Spiralia</taxon>
        <taxon>Lophotrochozoa</taxon>
        <taxon>Annelida</taxon>
        <taxon>Clitellata</taxon>
        <taxon>Hirudinea</taxon>
        <taxon>Rhynchobdellida</taxon>
        <taxon>Glossiphoniidae</taxon>
        <taxon>Helobdella</taxon>
    </lineage>
</organism>
<reference evidence="2" key="3">
    <citation type="submission" date="2015-06" db="UniProtKB">
        <authorList>
            <consortium name="EnsemblMetazoa"/>
        </authorList>
    </citation>
    <scope>IDENTIFICATION</scope>
</reference>
<protein>
    <submittedName>
        <fullName evidence="1 2">Uncharacterized protein</fullName>
    </submittedName>
</protein>
<dbReference type="Proteomes" id="UP000015101">
    <property type="component" value="Unassembled WGS sequence"/>
</dbReference>
<dbReference type="PANTHER" id="PTHR12766:SF7">
    <property type="entry name" value="DEATH DOMAIN-ASSOCIATED PROTEIN 6"/>
    <property type="match status" value="1"/>
</dbReference>
<reference evidence="3" key="1">
    <citation type="submission" date="2012-12" db="EMBL/GenBank/DDBJ databases">
        <authorList>
            <person name="Hellsten U."/>
            <person name="Grimwood J."/>
            <person name="Chapman J.A."/>
            <person name="Shapiro H."/>
            <person name="Aerts A."/>
            <person name="Otillar R.P."/>
            <person name="Terry A.Y."/>
            <person name="Boore J.L."/>
            <person name="Simakov O."/>
            <person name="Marletaz F."/>
            <person name="Cho S.-J."/>
            <person name="Edsinger-Gonzales E."/>
            <person name="Havlak P."/>
            <person name="Kuo D.-H."/>
            <person name="Larsson T."/>
            <person name="Lv J."/>
            <person name="Arendt D."/>
            <person name="Savage R."/>
            <person name="Osoegawa K."/>
            <person name="de Jong P."/>
            <person name="Lindberg D.R."/>
            <person name="Seaver E.C."/>
            <person name="Weisblat D.A."/>
            <person name="Putnam N.H."/>
            <person name="Grigoriev I.V."/>
            <person name="Rokhsar D.S."/>
        </authorList>
    </citation>
    <scope>NUCLEOTIDE SEQUENCE</scope>
</reference>
<proteinExistence type="predicted"/>
<evidence type="ECO:0000313" key="1">
    <source>
        <dbReference type="EMBL" id="ESN91864.1"/>
    </source>
</evidence>
<keyword evidence="3" id="KW-1185">Reference proteome</keyword>
<dbReference type="CTD" id="20208328"/>